<accession>A0ACB9C2A7</accession>
<organism evidence="1 2">
    <name type="scientific">Arctium lappa</name>
    <name type="common">Greater burdock</name>
    <name type="synonym">Lappa major</name>
    <dbReference type="NCBI Taxonomy" id="4217"/>
    <lineage>
        <taxon>Eukaryota</taxon>
        <taxon>Viridiplantae</taxon>
        <taxon>Streptophyta</taxon>
        <taxon>Embryophyta</taxon>
        <taxon>Tracheophyta</taxon>
        <taxon>Spermatophyta</taxon>
        <taxon>Magnoliopsida</taxon>
        <taxon>eudicotyledons</taxon>
        <taxon>Gunneridae</taxon>
        <taxon>Pentapetalae</taxon>
        <taxon>asterids</taxon>
        <taxon>campanulids</taxon>
        <taxon>Asterales</taxon>
        <taxon>Asteraceae</taxon>
        <taxon>Carduoideae</taxon>
        <taxon>Cardueae</taxon>
        <taxon>Arctiinae</taxon>
        <taxon>Arctium</taxon>
    </lineage>
</organism>
<evidence type="ECO:0000313" key="2">
    <source>
        <dbReference type="Proteomes" id="UP001055879"/>
    </source>
</evidence>
<keyword evidence="2" id="KW-1185">Reference proteome</keyword>
<sequence>MRAVAKALEWLRTLVETKPWDYCIVWQFGDDPSRYIQWIGCCCNGSPGVCRNVKEEIDATRQHFPILCRDTYIKHSLNTKTCEKLAKIPFYLPLYSGIHGEVAMSAQPSWSHDPIGTQVIIPVDGGLIELYRSKQVSRDQEMIETLMAQFNILSKHVQFHVEDTKTAAQSTMHPKTEGSPNGSNPWSENSSLVSADSTHVSPTHSVGKPITLLGYAISGQPKGNIKTRQKTGKEQYQSKNLVTERNRRHRIKDGLFALRSLVPKISKMDRASIVGDAIEYIKELETNVRELQDELKRLEDNDSKSHEDEVEVCKPKREYEHSPTNGDDLVSIALDRKTEVQVEVHQIGAKDFLIKLVCGKKRGGFLRIMETVDSLGLQVLDANVVTCNGRVLNVLKVEAKGKDVAAKSLKDSLLNSWLSHMVVVNPTRTGSCPKSSSSS</sequence>
<name>A0ACB9C2A7_ARCLA</name>
<dbReference type="EMBL" id="CM042051">
    <property type="protein sequence ID" value="KAI3728292.1"/>
    <property type="molecule type" value="Genomic_DNA"/>
</dbReference>
<dbReference type="Proteomes" id="UP001055879">
    <property type="component" value="Linkage Group LG05"/>
</dbReference>
<proteinExistence type="predicted"/>
<reference evidence="2" key="1">
    <citation type="journal article" date="2022" name="Mol. Ecol. Resour.">
        <title>The genomes of chicory, endive, great burdock and yacon provide insights into Asteraceae palaeo-polyploidization history and plant inulin production.</title>
        <authorList>
            <person name="Fan W."/>
            <person name="Wang S."/>
            <person name="Wang H."/>
            <person name="Wang A."/>
            <person name="Jiang F."/>
            <person name="Liu H."/>
            <person name="Zhao H."/>
            <person name="Xu D."/>
            <person name="Zhang Y."/>
        </authorList>
    </citation>
    <scope>NUCLEOTIDE SEQUENCE [LARGE SCALE GENOMIC DNA]</scope>
    <source>
        <strain evidence="2">cv. Niubang</strain>
    </source>
</reference>
<protein>
    <submittedName>
        <fullName evidence="1">Uncharacterized protein</fullName>
    </submittedName>
</protein>
<comment type="caution">
    <text evidence="1">The sequence shown here is derived from an EMBL/GenBank/DDBJ whole genome shotgun (WGS) entry which is preliminary data.</text>
</comment>
<reference evidence="1 2" key="2">
    <citation type="journal article" date="2022" name="Mol. Ecol. Resour.">
        <title>The genomes of chicory, endive, great burdock and yacon provide insights into Asteraceae paleo-polyploidization history and plant inulin production.</title>
        <authorList>
            <person name="Fan W."/>
            <person name="Wang S."/>
            <person name="Wang H."/>
            <person name="Wang A."/>
            <person name="Jiang F."/>
            <person name="Liu H."/>
            <person name="Zhao H."/>
            <person name="Xu D."/>
            <person name="Zhang Y."/>
        </authorList>
    </citation>
    <scope>NUCLEOTIDE SEQUENCE [LARGE SCALE GENOMIC DNA]</scope>
    <source>
        <strain evidence="2">cv. Niubang</strain>
    </source>
</reference>
<gene>
    <name evidence="1" type="ORF">L6452_16926</name>
</gene>
<evidence type="ECO:0000313" key="1">
    <source>
        <dbReference type="EMBL" id="KAI3728292.1"/>
    </source>
</evidence>